<proteinExistence type="predicted"/>
<dbReference type="EMBL" id="CAJJDN010000061">
    <property type="protein sequence ID" value="CAD8094048.1"/>
    <property type="molecule type" value="Genomic_DNA"/>
</dbReference>
<evidence type="ECO:0000256" key="1">
    <source>
        <dbReference type="SAM" id="Phobius"/>
    </source>
</evidence>
<protein>
    <submittedName>
        <fullName evidence="2">Uncharacterized protein</fullName>
    </submittedName>
</protein>
<dbReference type="AlphaFoldDB" id="A0A8S1NNH1"/>
<evidence type="ECO:0000313" key="2">
    <source>
        <dbReference type="EMBL" id="CAD8094048.1"/>
    </source>
</evidence>
<dbReference type="Proteomes" id="UP000692954">
    <property type="component" value="Unassembled WGS sequence"/>
</dbReference>
<sequence length="170" mass="20192">MIQDKNQLLGETIKMQPQKIMVPFYHLPEIIFLLFQLLTIVLLEIYSILGVQRLHKLDIWVQLYMAYEINRVRFWMYDHDARITDIQIFTVGQDRISETQIFDGLVQPGICYKKIFLDKEIKYKEKSFGVIVGTVKFTDQLVSKVRFYNKAGNNLSEHMLIIKIQAYYSF</sequence>
<gene>
    <name evidence="2" type="ORF">PSON_ATCC_30995.1.T0610296</name>
</gene>
<feature type="transmembrane region" description="Helical" evidence="1">
    <location>
        <begin position="30"/>
        <end position="49"/>
    </location>
</feature>
<accession>A0A8S1NNH1</accession>
<keyword evidence="1" id="KW-0472">Membrane</keyword>
<comment type="caution">
    <text evidence="2">The sequence shown here is derived from an EMBL/GenBank/DDBJ whole genome shotgun (WGS) entry which is preliminary data.</text>
</comment>
<keyword evidence="3" id="KW-1185">Reference proteome</keyword>
<keyword evidence="1" id="KW-1133">Transmembrane helix</keyword>
<name>A0A8S1NNH1_9CILI</name>
<evidence type="ECO:0000313" key="3">
    <source>
        <dbReference type="Proteomes" id="UP000692954"/>
    </source>
</evidence>
<keyword evidence="1" id="KW-0812">Transmembrane</keyword>
<reference evidence="2" key="1">
    <citation type="submission" date="2021-01" db="EMBL/GenBank/DDBJ databases">
        <authorList>
            <consortium name="Genoscope - CEA"/>
            <person name="William W."/>
        </authorList>
    </citation>
    <scope>NUCLEOTIDE SEQUENCE</scope>
</reference>
<organism evidence="2 3">
    <name type="scientific">Paramecium sonneborni</name>
    <dbReference type="NCBI Taxonomy" id="65129"/>
    <lineage>
        <taxon>Eukaryota</taxon>
        <taxon>Sar</taxon>
        <taxon>Alveolata</taxon>
        <taxon>Ciliophora</taxon>
        <taxon>Intramacronucleata</taxon>
        <taxon>Oligohymenophorea</taxon>
        <taxon>Peniculida</taxon>
        <taxon>Parameciidae</taxon>
        <taxon>Paramecium</taxon>
    </lineage>
</organism>